<feature type="transmembrane region" description="Helical" evidence="1">
    <location>
        <begin position="21"/>
        <end position="46"/>
    </location>
</feature>
<feature type="transmembrane region" description="Helical" evidence="1">
    <location>
        <begin position="187"/>
        <end position="205"/>
    </location>
</feature>
<dbReference type="AlphaFoldDB" id="A0A0R0M789"/>
<feature type="transmembrane region" description="Helical" evidence="1">
    <location>
        <begin position="134"/>
        <end position="150"/>
    </location>
</feature>
<evidence type="ECO:0000313" key="2">
    <source>
        <dbReference type="EMBL" id="KRH94935.1"/>
    </source>
</evidence>
<feature type="transmembrane region" description="Helical" evidence="1">
    <location>
        <begin position="66"/>
        <end position="88"/>
    </location>
</feature>
<sequence length="292" mass="33673">MSKDEKEQITLTPYEQYCTDFLAKISLICLFIFITLLLVMLLLFSYNTVSTTTLMSLSYYEFISMIFIILSILSSIFLIIPVIFQMIIFMIEDTPDKKIPIKRGINRIILGLSLFTLIFLCFILPGILSFNSPISIILFLLSLIIDTLSIKLRLKYNLSFKIIISLIILSTILLFSSFIFIPFSLQSLFIIPLSKIGILFMIHFIHQFKHNSYLVSSDKNEEDTSQGKKRNVLILSFVLLISLHCIILYSMFNTAINQYILNNGESLVNQLYFFGHKMLTENPLKLIKLIPV</sequence>
<keyword evidence="1" id="KW-0472">Membrane</keyword>
<gene>
    <name evidence="2" type="ORF">M153_9400019065</name>
</gene>
<dbReference type="VEuPathDB" id="MicrosporidiaDB:M153_9400019065"/>
<name>A0A0R0M789_9MICR</name>
<reference evidence="2 3" key="1">
    <citation type="submission" date="2015-07" db="EMBL/GenBank/DDBJ databases">
        <title>The genome of Pseudoloma neurophilia, a relevant intracellular parasite of the zebrafish.</title>
        <authorList>
            <person name="Ndikumana S."/>
            <person name="Pelin A."/>
            <person name="Sanders J."/>
            <person name="Corradi N."/>
        </authorList>
    </citation>
    <scope>NUCLEOTIDE SEQUENCE [LARGE SCALE GENOMIC DNA]</scope>
    <source>
        <strain evidence="2 3">MK1</strain>
    </source>
</reference>
<dbReference type="EMBL" id="LGUB01000016">
    <property type="protein sequence ID" value="KRH94935.1"/>
    <property type="molecule type" value="Genomic_DNA"/>
</dbReference>
<feature type="transmembrane region" description="Helical" evidence="1">
    <location>
        <begin position="232"/>
        <end position="252"/>
    </location>
</feature>
<keyword evidence="1" id="KW-1133">Transmembrane helix</keyword>
<organism evidence="2 3">
    <name type="scientific">Pseudoloma neurophilia</name>
    <dbReference type="NCBI Taxonomy" id="146866"/>
    <lineage>
        <taxon>Eukaryota</taxon>
        <taxon>Fungi</taxon>
        <taxon>Fungi incertae sedis</taxon>
        <taxon>Microsporidia</taxon>
        <taxon>Pseudoloma</taxon>
    </lineage>
</organism>
<proteinExistence type="predicted"/>
<keyword evidence="3" id="KW-1185">Reference proteome</keyword>
<feature type="transmembrane region" description="Helical" evidence="1">
    <location>
        <begin position="162"/>
        <end position="181"/>
    </location>
</feature>
<accession>A0A0R0M789</accession>
<evidence type="ECO:0000313" key="3">
    <source>
        <dbReference type="Proteomes" id="UP000051530"/>
    </source>
</evidence>
<keyword evidence="1" id="KW-0812">Transmembrane</keyword>
<feature type="transmembrane region" description="Helical" evidence="1">
    <location>
        <begin position="108"/>
        <end position="128"/>
    </location>
</feature>
<protein>
    <submittedName>
        <fullName evidence="2">Putative transporter</fullName>
    </submittedName>
</protein>
<comment type="caution">
    <text evidence="2">The sequence shown here is derived from an EMBL/GenBank/DDBJ whole genome shotgun (WGS) entry which is preliminary data.</text>
</comment>
<dbReference type="Proteomes" id="UP000051530">
    <property type="component" value="Unassembled WGS sequence"/>
</dbReference>
<evidence type="ECO:0000256" key="1">
    <source>
        <dbReference type="SAM" id="Phobius"/>
    </source>
</evidence>